<comment type="caution">
    <text evidence="1">The sequence shown here is derived from an EMBL/GenBank/DDBJ whole genome shotgun (WGS) entry which is preliminary data.</text>
</comment>
<sequence>MTAPFPLLLVPALPPQLPLTAPLPSFEEYVPPPPAATGGRQNLSVQVEGLGKDVQLVVDAAHGCGGVNWPAGEVMSRYLVYRHSLEPERLKGKKILELGSGTGLLGDGDARALVRNLDH</sequence>
<dbReference type="InterPro" id="IPR029063">
    <property type="entry name" value="SAM-dependent_MTases_sf"/>
</dbReference>
<proteinExistence type="predicted"/>
<dbReference type="Proteomes" id="UP000095149">
    <property type="component" value="Unassembled WGS sequence"/>
</dbReference>
<dbReference type="InterPro" id="IPR019410">
    <property type="entry name" value="Methyltransf_16"/>
</dbReference>
<dbReference type="EMBL" id="MEKH01000002">
    <property type="protein sequence ID" value="ODO10414.1"/>
    <property type="molecule type" value="Genomic_DNA"/>
</dbReference>
<gene>
    <name evidence="1" type="ORF">I350_01009</name>
</gene>
<accession>A0A1E3KBC0</accession>
<organism evidence="1 2">
    <name type="scientific">Cryptococcus amylolentus CBS 6273</name>
    <dbReference type="NCBI Taxonomy" id="1296118"/>
    <lineage>
        <taxon>Eukaryota</taxon>
        <taxon>Fungi</taxon>
        <taxon>Dikarya</taxon>
        <taxon>Basidiomycota</taxon>
        <taxon>Agaricomycotina</taxon>
        <taxon>Tremellomycetes</taxon>
        <taxon>Tremellales</taxon>
        <taxon>Cryptococcaceae</taxon>
        <taxon>Cryptococcus</taxon>
    </lineage>
</organism>
<name>A0A1E3KBC0_9TREE</name>
<dbReference type="GO" id="GO:0008757">
    <property type="term" value="F:S-adenosylmethionine-dependent methyltransferase activity"/>
    <property type="evidence" value="ECO:0007669"/>
    <property type="project" value="UniProtKB-ARBA"/>
</dbReference>
<evidence type="ECO:0000313" key="2">
    <source>
        <dbReference type="Proteomes" id="UP000095149"/>
    </source>
</evidence>
<dbReference type="Gene3D" id="3.40.50.150">
    <property type="entry name" value="Vaccinia Virus protein VP39"/>
    <property type="match status" value="1"/>
</dbReference>
<protein>
    <submittedName>
        <fullName evidence="1">Uncharacterized protein</fullName>
    </submittedName>
</protein>
<dbReference type="AlphaFoldDB" id="A0A1E3KBC0"/>
<reference evidence="1 2" key="1">
    <citation type="submission" date="2016-06" db="EMBL/GenBank/DDBJ databases">
        <title>Evolution of pathogenesis and genome organization in the Tremellales.</title>
        <authorList>
            <person name="Cuomo C."/>
            <person name="Litvintseva A."/>
            <person name="Heitman J."/>
            <person name="Chen Y."/>
            <person name="Sun S."/>
            <person name="Springer D."/>
            <person name="Dromer F."/>
            <person name="Young S."/>
            <person name="Zeng Q."/>
            <person name="Chapman S."/>
            <person name="Gujja S."/>
            <person name="Saif S."/>
            <person name="Birren B."/>
        </authorList>
    </citation>
    <scope>NUCLEOTIDE SEQUENCE [LARGE SCALE GENOMIC DNA]</scope>
    <source>
        <strain evidence="1 2">CBS 6273</strain>
    </source>
</reference>
<evidence type="ECO:0000313" key="1">
    <source>
        <dbReference type="EMBL" id="ODO10414.1"/>
    </source>
</evidence>
<dbReference type="Pfam" id="PF10294">
    <property type="entry name" value="Methyltransf_16"/>
    <property type="match status" value="1"/>
</dbReference>